<reference evidence="2" key="1">
    <citation type="journal article" date="2024" name="Proc. Natl. Acad. Sci. U.S.A.">
        <title>Extraordinary preservation of gene collinearity over three hundred million years revealed in homosporous lycophytes.</title>
        <authorList>
            <person name="Li C."/>
            <person name="Wickell D."/>
            <person name="Kuo L.Y."/>
            <person name="Chen X."/>
            <person name="Nie B."/>
            <person name="Liao X."/>
            <person name="Peng D."/>
            <person name="Ji J."/>
            <person name="Jenkins J."/>
            <person name="Williams M."/>
            <person name="Shu S."/>
            <person name="Plott C."/>
            <person name="Barry K."/>
            <person name="Rajasekar S."/>
            <person name="Grimwood J."/>
            <person name="Han X."/>
            <person name="Sun S."/>
            <person name="Hou Z."/>
            <person name="He W."/>
            <person name="Dai G."/>
            <person name="Sun C."/>
            <person name="Schmutz J."/>
            <person name="Leebens-Mack J.H."/>
            <person name="Li F.W."/>
            <person name="Wang L."/>
        </authorList>
    </citation>
    <scope>NUCLEOTIDE SEQUENCE [LARGE SCALE GENOMIC DNA]</scope>
    <source>
        <strain evidence="2">cv. PW_Plant_1</strain>
    </source>
</reference>
<organism evidence="1 2">
    <name type="scientific">Diphasiastrum complanatum</name>
    <name type="common">Issler's clubmoss</name>
    <name type="synonym">Lycopodium complanatum</name>
    <dbReference type="NCBI Taxonomy" id="34168"/>
    <lineage>
        <taxon>Eukaryota</taxon>
        <taxon>Viridiplantae</taxon>
        <taxon>Streptophyta</taxon>
        <taxon>Embryophyta</taxon>
        <taxon>Tracheophyta</taxon>
        <taxon>Lycopodiopsida</taxon>
        <taxon>Lycopodiales</taxon>
        <taxon>Lycopodiaceae</taxon>
        <taxon>Lycopodioideae</taxon>
        <taxon>Diphasiastrum</taxon>
    </lineage>
</organism>
<evidence type="ECO:0000313" key="2">
    <source>
        <dbReference type="Proteomes" id="UP001162992"/>
    </source>
</evidence>
<evidence type="ECO:0000313" key="1">
    <source>
        <dbReference type="EMBL" id="KAJ7548956.1"/>
    </source>
</evidence>
<dbReference type="EMBL" id="CM055098">
    <property type="protein sequence ID" value="KAJ7548956.1"/>
    <property type="molecule type" value="Genomic_DNA"/>
</dbReference>
<gene>
    <name evidence="1" type="ORF">O6H91_07G034600</name>
</gene>
<comment type="caution">
    <text evidence="1">The sequence shown here is derived from an EMBL/GenBank/DDBJ whole genome shotgun (WGS) entry which is preliminary data.</text>
</comment>
<protein>
    <submittedName>
        <fullName evidence="1">Uncharacterized protein</fullName>
    </submittedName>
</protein>
<sequence>MLDEWASIQSSSRSFIPDASASSNNNVPIDDGDEAFEDLAVGIVAKSSIGRMFTVDELERNASKGHGAITNVAAANNVILVGTNRGWLIRHDFSGGEVLELDLTTSRVVEQSVHKVFIDPGGKHALITIRSSAGAETYYIHSKWRKPRVLSKLKGLLVNAVAWNRQQINEASTREFLIGTSNGQLNEVLIEEKDKKEKYVKLLFELTELREPFVGLQMEVVGSGLTARYLVMAVTLTKLYIFSGTGSLEAVFLSYADRVARFTELPGEMPSSELLFYGKRHAESFAWLAGPGVYHGQLNLSTQQSGPTGSEEHFLSNKRLLEYSKISEEGMSSRPCSFALSEFHFLLLYSDRLKVINRVSQKIVEEERFDARLDASTSVMLGLCTDYLAGAFYAYNETSIFEVAVQDEGRDMWQVYLDLKEYTAALEHCREPLQRDRVYEAQAEAAFNAGEYLRAASFFAKINIVTTFEEIALKFVTVGEQDALRTYLLRKLDNLGKDERSQITMIATWATELYLDKINRLLLDDSKGKGGDSSASETSNDEYLSTLKEFRAFLSDCKDVLDEATTLKLLGSYGRVEELVYYANIKEQHEMVIHHYIQQRDAKKALAVFRKRNVSPELQYKFAPALLMLDPYETVEFWMTCSDLNTRRLIPALMRYSNEPRAKDEPHEAIKYLEFCIQRQQNEDGAVHNLLLSLYVKQEDESALLRFLETKYGKGRPGKPDYFYDPKYALRLCLEEKRLQACVFIYSMMGMHEEAVALALWVDPELAKIEADKVEDDIDLRKKLWLMIAKHVIQQEKGIKGENIRKAIAFLKETDGLLKIEDILPFFPDFTLIDDFKDAICSSLEDYNRQIEELKLEMNDATRGADNIRRDISALSQRYAIIGRDEECGVCGRKILALGTVRGSHGSATGYASFMAPFYIFPCEHTFHADCLVGYVTKHVDQGERDLIMELKNKLKVLVNEMSKVTTKASNNHNEVPADGGSSPLEQIRAQLDDVVAGECPFCGELMIREIAQPFISSEEAELAASWEISSGSLSREYGLV</sequence>
<accession>A0ACC2D3W9</accession>
<name>A0ACC2D3W9_DIPCM</name>
<proteinExistence type="predicted"/>
<dbReference type="Proteomes" id="UP001162992">
    <property type="component" value="Chromosome 7"/>
</dbReference>
<keyword evidence="2" id="KW-1185">Reference proteome</keyword>